<protein>
    <submittedName>
        <fullName evidence="2">Discs, large (Drosophila) homolog-associated protein 3</fullName>
    </submittedName>
</protein>
<dbReference type="GO" id="GO:0023052">
    <property type="term" value="P:signaling"/>
    <property type="evidence" value="ECO:0007669"/>
    <property type="project" value="InterPro"/>
</dbReference>
<evidence type="ECO:0000256" key="1">
    <source>
        <dbReference type="ARBA" id="ARBA00008839"/>
    </source>
</evidence>
<reference evidence="2" key="2">
    <citation type="submission" date="2025-08" db="UniProtKB">
        <authorList>
            <consortium name="Ensembl"/>
        </authorList>
    </citation>
    <scope>IDENTIFICATION</scope>
</reference>
<dbReference type="PANTHER" id="PTHR12353">
    <property type="entry name" value="DISKS LARGE-ASSOCIATED PROTEIN DAP SAP90/PSD-95-ASSOCIATED PROTEIN"/>
    <property type="match status" value="1"/>
</dbReference>
<name>A0A3P8W4D6_CYNSE</name>
<keyword evidence="3" id="KW-1185">Reference proteome</keyword>
<reference evidence="2" key="3">
    <citation type="submission" date="2025-09" db="UniProtKB">
        <authorList>
            <consortium name="Ensembl"/>
        </authorList>
    </citation>
    <scope>IDENTIFICATION</scope>
</reference>
<reference evidence="2 3" key="1">
    <citation type="journal article" date="2014" name="Nat. Genet.">
        <title>Whole-genome sequence of a flatfish provides insights into ZW sex chromosome evolution and adaptation to a benthic lifestyle.</title>
        <authorList>
            <person name="Chen S."/>
            <person name="Zhang G."/>
            <person name="Shao C."/>
            <person name="Huang Q."/>
            <person name="Liu G."/>
            <person name="Zhang P."/>
            <person name="Song W."/>
            <person name="An N."/>
            <person name="Chalopin D."/>
            <person name="Volff J.N."/>
            <person name="Hong Y."/>
            <person name="Li Q."/>
            <person name="Sha Z."/>
            <person name="Zhou H."/>
            <person name="Xie M."/>
            <person name="Yu Q."/>
            <person name="Liu Y."/>
            <person name="Xiang H."/>
            <person name="Wang N."/>
            <person name="Wu K."/>
            <person name="Yang C."/>
            <person name="Zhou Q."/>
            <person name="Liao X."/>
            <person name="Yang L."/>
            <person name="Hu Q."/>
            <person name="Zhang J."/>
            <person name="Meng L."/>
            <person name="Jin L."/>
            <person name="Tian Y."/>
            <person name="Lian J."/>
            <person name="Yang J."/>
            <person name="Miao G."/>
            <person name="Liu S."/>
            <person name="Liang Z."/>
            <person name="Yan F."/>
            <person name="Li Y."/>
            <person name="Sun B."/>
            <person name="Zhang H."/>
            <person name="Zhang J."/>
            <person name="Zhu Y."/>
            <person name="Du M."/>
            <person name="Zhao Y."/>
            <person name="Schartl M."/>
            <person name="Tang Q."/>
            <person name="Wang J."/>
        </authorList>
    </citation>
    <scope>NUCLEOTIDE SEQUENCE</scope>
</reference>
<dbReference type="GO" id="GO:0098978">
    <property type="term" value="C:glutamatergic synapse"/>
    <property type="evidence" value="ECO:0007669"/>
    <property type="project" value="TreeGrafter"/>
</dbReference>
<sequence>MLCVNWMNRADSLCCRRARFKRSNSVTASVQADLDPEGFPGLGVTVPTQDKSLQFGCSFQRHSSEPESATTPCMRDGEFFLRLLQTEVERMEGWCQNMEREAEENELPEEILELIRNAVGSAQMLMSQKVQQFFRLCQQSVVSYPQPTSQDLAGFWDLLQLNIEDVRVKFQDLQRLKDSGWRLPTEKKVRVLLCLDQWFLIIFCHPPIPPPEPP</sequence>
<dbReference type="GO" id="GO:0099572">
    <property type="term" value="C:postsynaptic specialization"/>
    <property type="evidence" value="ECO:0007669"/>
    <property type="project" value="TreeGrafter"/>
</dbReference>
<proteinExistence type="inferred from homology"/>
<organism evidence="2 3">
    <name type="scientific">Cynoglossus semilaevis</name>
    <name type="common">Tongue sole</name>
    <dbReference type="NCBI Taxonomy" id="244447"/>
    <lineage>
        <taxon>Eukaryota</taxon>
        <taxon>Metazoa</taxon>
        <taxon>Chordata</taxon>
        <taxon>Craniata</taxon>
        <taxon>Vertebrata</taxon>
        <taxon>Euteleostomi</taxon>
        <taxon>Actinopterygii</taxon>
        <taxon>Neopterygii</taxon>
        <taxon>Teleostei</taxon>
        <taxon>Neoteleostei</taxon>
        <taxon>Acanthomorphata</taxon>
        <taxon>Carangaria</taxon>
        <taxon>Pleuronectiformes</taxon>
        <taxon>Pleuronectoidei</taxon>
        <taxon>Cynoglossidae</taxon>
        <taxon>Cynoglossinae</taxon>
        <taxon>Cynoglossus</taxon>
    </lineage>
</organism>
<dbReference type="AlphaFoldDB" id="A0A3P8W4D6"/>
<evidence type="ECO:0000313" key="3">
    <source>
        <dbReference type="Proteomes" id="UP000265120"/>
    </source>
</evidence>
<dbReference type="PANTHER" id="PTHR12353:SF4">
    <property type="entry name" value="DISKS LARGE-ASSOCIATED PROTEIN 3"/>
    <property type="match status" value="1"/>
</dbReference>
<dbReference type="GeneTree" id="ENSGT00940000159513"/>
<dbReference type="Ensembl" id="ENSCSET00000021765.1">
    <property type="protein sequence ID" value="ENSCSEP00000021489.1"/>
    <property type="gene ID" value="ENSCSEG00000013705.1"/>
</dbReference>
<evidence type="ECO:0000313" key="2">
    <source>
        <dbReference type="Ensembl" id="ENSCSEP00000021489.1"/>
    </source>
</evidence>
<dbReference type="Pfam" id="PF03359">
    <property type="entry name" value="GKAP"/>
    <property type="match status" value="1"/>
</dbReference>
<comment type="similarity">
    <text evidence="1">Belongs to the SAPAP family.</text>
</comment>
<dbReference type="Proteomes" id="UP000265120">
    <property type="component" value="Chromosome 18"/>
</dbReference>
<accession>A0A3P8W4D6</accession>
<dbReference type="InterPro" id="IPR005026">
    <property type="entry name" value="SAPAP"/>
</dbReference>
<dbReference type="GO" id="GO:0060090">
    <property type="term" value="F:molecular adaptor activity"/>
    <property type="evidence" value="ECO:0007669"/>
    <property type="project" value="TreeGrafter"/>
</dbReference>